<gene>
    <name evidence="8" type="ORF">CL176_00060</name>
</gene>
<protein>
    <submittedName>
        <fullName evidence="8">DNA mismatch repair protein MutT</fullName>
    </submittedName>
</protein>
<sequence length="164" mass="19028">MAKLATICYIDNGEGFLLLYRNKKANDIHEGKWISVGGKFELGETPEACAIREIKEETGLTATNLDLKGIITFPNFQHDGEDWYSFVYRVREFTGQLNKDSDEGRLEWIPYNQILDMPTWEGDYIYLRWILEDAPFFSAQFTYDEAENLVDHSVVFHGNETKEV</sequence>
<dbReference type="Pfam" id="PF00293">
    <property type="entry name" value="NUDIX"/>
    <property type="match status" value="1"/>
</dbReference>
<dbReference type="InterPro" id="IPR020084">
    <property type="entry name" value="NUDIX_hydrolase_CS"/>
</dbReference>
<dbReference type="GO" id="GO:0008413">
    <property type="term" value="F:8-oxo-7,8-dihydroguanosine triphosphate pyrophosphatase activity"/>
    <property type="evidence" value="ECO:0007669"/>
    <property type="project" value="InterPro"/>
</dbReference>
<dbReference type="KEGG" id="abae:CL176_00060"/>
<evidence type="ECO:0000256" key="5">
    <source>
        <dbReference type="ARBA" id="ARBA00022842"/>
    </source>
</evidence>
<name>A0A347WHJ0_9LACT</name>
<organism evidence="8 9">
    <name type="scientific">Suicoccus acidiformans</name>
    <dbReference type="NCBI Taxonomy" id="2036206"/>
    <lineage>
        <taxon>Bacteria</taxon>
        <taxon>Bacillati</taxon>
        <taxon>Bacillota</taxon>
        <taxon>Bacilli</taxon>
        <taxon>Lactobacillales</taxon>
        <taxon>Aerococcaceae</taxon>
        <taxon>Suicoccus</taxon>
    </lineage>
</organism>
<dbReference type="InterPro" id="IPR020476">
    <property type="entry name" value="Nudix_hydrolase"/>
</dbReference>
<dbReference type="CDD" id="cd18886">
    <property type="entry name" value="NUDIX_MutT_Nudt1"/>
    <property type="match status" value="1"/>
</dbReference>
<proteinExistence type="inferred from homology"/>
<dbReference type="PRINTS" id="PR01402">
    <property type="entry name" value="MUTATORMUTX"/>
</dbReference>
<dbReference type="AlphaFoldDB" id="A0A347WHJ0"/>
<dbReference type="GO" id="GO:0046872">
    <property type="term" value="F:metal ion binding"/>
    <property type="evidence" value="ECO:0007669"/>
    <property type="project" value="UniProtKB-KW"/>
</dbReference>
<evidence type="ECO:0000256" key="3">
    <source>
        <dbReference type="ARBA" id="ARBA00022723"/>
    </source>
</evidence>
<dbReference type="PANTHER" id="PTHR43758:SF2">
    <property type="entry name" value="OXIDIZED PURINE NUCLEOSIDE TRIPHOSPHATE HYDROLASE"/>
    <property type="match status" value="1"/>
</dbReference>
<dbReference type="PROSITE" id="PS00893">
    <property type="entry name" value="NUDIX_BOX"/>
    <property type="match status" value="1"/>
</dbReference>
<accession>A0A347WHJ0</accession>
<evidence type="ECO:0000259" key="7">
    <source>
        <dbReference type="PROSITE" id="PS51462"/>
    </source>
</evidence>
<dbReference type="EMBL" id="CP023434">
    <property type="protein sequence ID" value="AXY24547.1"/>
    <property type="molecule type" value="Genomic_DNA"/>
</dbReference>
<dbReference type="PROSITE" id="PS51462">
    <property type="entry name" value="NUDIX"/>
    <property type="match status" value="1"/>
</dbReference>
<evidence type="ECO:0000256" key="2">
    <source>
        <dbReference type="ARBA" id="ARBA00005582"/>
    </source>
</evidence>
<keyword evidence="9" id="KW-1185">Reference proteome</keyword>
<dbReference type="InterPro" id="IPR000086">
    <property type="entry name" value="NUDIX_hydrolase_dom"/>
</dbReference>
<evidence type="ECO:0000313" key="9">
    <source>
        <dbReference type="Proteomes" id="UP000263232"/>
    </source>
</evidence>
<dbReference type="Proteomes" id="UP000263232">
    <property type="component" value="Chromosome"/>
</dbReference>
<comment type="cofactor">
    <cofactor evidence="1">
        <name>Mg(2+)</name>
        <dbReference type="ChEBI" id="CHEBI:18420"/>
    </cofactor>
</comment>
<dbReference type="OrthoDB" id="9804563at2"/>
<feature type="domain" description="Nudix hydrolase" evidence="7">
    <location>
        <begin position="1"/>
        <end position="132"/>
    </location>
</feature>
<dbReference type="Gene3D" id="3.90.79.10">
    <property type="entry name" value="Nucleoside Triphosphate Pyrophosphohydrolase"/>
    <property type="match status" value="1"/>
</dbReference>
<evidence type="ECO:0000256" key="1">
    <source>
        <dbReference type="ARBA" id="ARBA00001946"/>
    </source>
</evidence>
<dbReference type="GO" id="GO:0006281">
    <property type="term" value="P:DNA repair"/>
    <property type="evidence" value="ECO:0007669"/>
    <property type="project" value="InterPro"/>
</dbReference>
<evidence type="ECO:0000256" key="4">
    <source>
        <dbReference type="ARBA" id="ARBA00022801"/>
    </source>
</evidence>
<dbReference type="GO" id="GO:0005737">
    <property type="term" value="C:cytoplasm"/>
    <property type="evidence" value="ECO:0007669"/>
    <property type="project" value="TreeGrafter"/>
</dbReference>
<dbReference type="InterPro" id="IPR015797">
    <property type="entry name" value="NUDIX_hydrolase-like_dom_sf"/>
</dbReference>
<dbReference type="PRINTS" id="PR00502">
    <property type="entry name" value="NUDIXFAMILY"/>
</dbReference>
<keyword evidence="3" id="KW-0479">Metal-binding</keyword>
<dbReference type="RefSeq" id="WP_118989471.1">
    <property type="nucleotide sequence ID" value="NZ_CP023434.1"/>
</dbReference>
<evidence type="ECO:0000256" key="6">
    <source>
        <dbReference type="RuleBase" id="RU003476"/>
    </source>
</evidence>
<comment type="similarity">
    <text evidence="2 6">Belongs to the Nudix hydrolase family.</text>
</comment>
<dbReference type="InterPro" id="IPR003562">
    <property type="entry name" value="Mutator_MutX_prot"/>
</dbReference>
<dbReference type="PANTHER" id="PTHR43758">
    <property type="entry name" value="7,8-DIHYDRO-8-OXOGUANINE TRIPHOSPHATASE"/>
    <property type="match status" value="1"/>
</dbReference>
<evidence type="ECO:0000313" key="8">
    <source>
        <dbReference type="EMBL" id="AXY24547.1"/>
    </source>
</evidence>
<keyword evidence="5" id="KW-0460">Magnesium</keyword>
<dbReference type="SUPFAM" id="SSF55811">
    <property type="entry name" value="Nudix"/>
    <property type="match status" value="1"/>
</dbReference>
<reference evidence="8 9" key="1">
    <citation type="submission" date="2017-09" db="EMBL/GenBank/DDBJ databases">
        <title>Complete genome sequence of Oxytococcus suis strain ZY16052.</title>
        <authorList>
            <person name="Li F."/>
        </authorList>
    </citation>
    <scope>NUCLEOTIDE SEQUENCE [LARGE SCALE GENOMIC DNA]</scope>
    <source>
        <strain evidence="8 9">ZY16052</strain>
    </source>
</reference>
<keyword evidence="4 6" id="KW-0378">Hydrolase</keyword>